<proteinExistence type="predicted"/>
<geneLocation type="plasmid" evidence="2">
    <name>pHLHK8</name>
</geneLocation>
<keyword evidence="2" id="KW-0614">Plasmid</keyword>
<evidence type="ECO:0000313" key="2">
    <source>
        <dbReference type="EMBL" id="AAW47585.1"/>
    </source>
</evidence>
<feature type="region of interest" description="Disordered" evidence="1">
    <location>
        <begin position="1"/>
        <end position="23"/>
    </location>
</feature>
<organism evidence="2">
    <name type="scientific">Laribacter hongkongensis</name>
    <dbReference type="NCBI Taxonomy" id="168471"/>
    <lineage>
        <taxon>Bacteria</taxon>
        <taxon>Pseudomonadati</taxon>
        <taxon>Pseudomonadota</taxon>
        <taxon>Betaproteobacteria</taxon>
        <taxon>Neisseriales</taxon>
        <taxon>Aquaspirillaceae</taxon>
        <taxon>Laribacter</taxon>
    </lineage>
</organism>
<dbReference type="InterPro" id="IPR018777">
    <property type="entry name" value="Replication_initiator_prot_A"/>
</dbReference>
<evidence type="ECO:0000256" key="1">
    <source>
        <dbReference type="SAM" id="MobiDB-lite"/>
    </source>
</evidence>
<protein>
    <submittedName>
        <fullName evidence="2">Plasmid replication initiator protein</fullName>
    </submittedName>
</protein>
<sequence length="305" mass="35007">MAEVVDEQPARRKRTPKGPRGLMPVHHPNRDFFLCDLFNYALKDDGVSMEAPIFTLATKPDTSVWHWESKDGARAITVTPSVKGRATQFDKDLLIYVVSQMTEAMNRGRPDANSRTVRFRVYDYLVSTNKPTGGKEYQRLEDALDRLRGTSIKTNIKTGGQRVKEGFGIVDSWTIIEKAPDDDRMIAVEVTLSKWLFNAVQAHEVLTINPDYFRLRKPIERRLYELARKHCGDQAFFVIGLELLQDKCGSKSALFEFRRALREIIKADTLPDYRMTLDNEKDQVIFYTRDAKKLTASAALPQRFQ</sequence>
<accession>Q5I2Q6</accession>
<reference evidence="2" key="2">
    <citation type="journal article" date="2005" name="FEMS Microbiol. Lett.">
        <title>Construction of an inducible expression shuttle vector for Laribacter hongkongensis, a novel bacterium associated with gastroenteritis.</title>
        <authorList>
            <person name="Woo P.C."/>
            <person name="Ma S.S."/>
            <person name="Teng J.L."/>
            <person name="Li M.W."/>
            <person name="Kao R.Y."/>
            <person name="Lau S.K."/>
            <person name="Yuen K.Y."/>
        </authorList>
    </citation>
    <scope>NUCLEOTIDE SEQUENCE</scope>
    <source>
        <strain evidence="2">HLHK8</strain>
        <plasmid evidence="2">pHLHK8</plasmid>
    </source>
</reference>
<dbReference type="Pfam" id="PF10134">
    <property type="entry name" value="RPA"/>
    <property type="match status" value="1"/>
</dbReference>
<reference evidence="2" key="1">
    <citation type="submission" date="2004-12" db="EMBL/GenBank/DDBJ databases">
        <authorList>
            <person name="Woo P.C.Y."/>
            <person name="Ma S.S.L."/>
            <person name="Teng J.L.L."/>
            <person name="Lau S.K.P."/>
            <person name="Yuen K.Y."/>
        </authorList>
    </citation>
    <scope>NUCLEOTIDE SEQUENCE</scope>
    <source>
        <strain evidence="2">HLHK8</strain>
        <plasmid evidence="2">pHLHK8</plasmid>
    </source>
</reference>
<dbReference type="EMBL" id="AY858987">
    <property type="protein sequence ID" value="AAW47585.1"/>
    <property type="molecule type" value="Genomic_DNA"/>
</dbReference>
<dbReference type="AlphaFoldDB" id="Q5I2Q6"/>
<name>Q5I2Q6_9NEIS</name>